<proteinExistence type="inferred from homology"/>
<keyword evidence="5 16" id="KW-0820">tRNA-binding</keyword>
<sequence length="799" mass="87301">MRVSLNWLKEFVAVRLSPADLAHKLTMTGTEVDSVQIIKSAFEKVTVGRILKIRRHPNADKLVLCEVDVGNSSPLKIVCGAPNIKEGDIVPVAVSGAKLAGGFSVHKTKIRGESSEGMLCSERELGISEDHSGIMILPPDLPTGVPLDEALQLSDALLELGVTPNRPDCLSIFGTAREVAAITGEKTRLPDIRMREAGAQIESLTSVTIEDEKGCPRYAARVVSGVTIGASPAWMQQRLLKAGLRPINNVVDITNYVLLELGHPLHAFDYHKLFENRIVVRRALPKESIVTLDGANRGLTEQMLVIADAEKPVAIAGVMGGANSEVTEQTKTVLIESAYFDPVTIRRTSKALGLSTEASFRFERGADPQMLTVALDRAAALMAEVAGGTVAAGSVDQYPHPFSPKEISVRHERIRRILGIRVPPDKAISILDALGFEIVSTTGESVRVRVPSYRPDVGEEIDLIEEVARVYGYENIIATYPEDRALMTRGLPAKSAEEEVKALLKGCGFTEIITFSFGDPEEMKDFSGDGYPAAPIRMRNPLAEDESVLRTTLMPGLLGTIRSNINIGRKNLKLFEVGKIFWPAPGETLPDEHVSACGAATGLRNSLHWKEQPAEVDFFDLKGVVETLLDSLGFDARAVKSARPGFHPGKCADIEVAGKTVGRVGEIHPDIIQKYELKQKTFLFELDLSTLLSCPKTEKEYLSVSRFPYSDRDMAVVVDENIEAAKLVSAITEAGEEILRRVLLFDVYRGAQVESGKKSLAFSLRFQSVQRTLTDEEITAAFNKIVQSVQTRFGAQLRK</sequence>
<dbReference type="InterPro" id="IPR033714">
    <property type="entry name" value="tRNA_bind_bactPheRS"/>
</dbReference>
<dbReference type="PROSITE" id="PS50886">
    <property type="entry name" value="TRBD"/>
    <property type="match status" value="1"/>
</dbReference>
<feature type="domain" description="B5" evidence="19">
    <location>
        <begin position="402"/>
        <end position="478"/>
    </location>
</feature>
<evidence type="ECO:0000256" key="13">
    <source>
        <dbReference type="ARBA" id="ARBA00023146"/>
    </source>
</evidence>
<dbReference type="SMART" id="SM00874">
    <property type="entry name" value="B5"/>
    <property type="match status" value="1"/>
</dbReference>
<feature type="binding site" evidence="15">
    <location>
        <position position="466"/>
    </location>
    <ligand>
        <name>Mg(2+)</name>
        <dbReference type="ChEBI" id="CHEBI:18420"/>
        <note>shared with alpha subunit</note>
    </ligand>
</feature>
<dbReference type="Pfam" id="PF03484">
    <property type="entry name" value="B5"/>
    <property type="match status" value="1"/>
</dbReference>
<dbReference type="Pfam" id="PF01588">
    <property type="entry name" value="tRNA_bind"/>
    <property type="match status" value="1"/>
</dbReference>
<dbReference type="InterPro" id="IPR012340">
    <property type="entry name" value="NA-bd_OB-fold"/>
</dbReference>
<keyword evidence="11 16" id="KW-0694">RNA-binding</keyword>
<dbReference type="EC" id="6.1.1.20" evidence="15"/>
<dbReference type="SUPFAM" id="SSF54991">
    <property type="entry name" value="Anticodon-binding domain of PheRS"/>
    <property type="match status" value="1"/>
</dbReference>
<feature type="domain" description="TRNA-binding" evidence="17">
    <location>
        <begin position="39"/>
        <end position="148"/>
    </location>
</feature>
<keyword evidence="10 15" id="KW-0460">Magnesium</keyword>
<comment type="similarity">
    <text evidence="2 15">Belongs to the phenylalanyl-tRNA synthetase beta subunit family. Type 1 subfamily.</text>
</comment>
<dbReference type="CDD" id="cd02796">
    <property type="entry name" value="tRNA_bind_bactPheRS"/>
    <property type="match status" value="1"/>
</dbReference>
<evidence type="ECO:0000256" key="10">
    <source>
        <dbReference type="ARBA" id="ARBA00022842"/>
    </source>
</evidence>
<feature type="binding site" evidence="15">
    <location>
        <position position="465"/>
    </location>
    <ligand>
        <name>Mg(2+)</name>
        <dbReference type="ChEBI" id="CHEBI:18420"/>
        <note>shared with alpha subunit</note>
    </ligand>
</feature>
<keyword evidence="13 15" id="KW-0030">Aminoacyl-tRNA synthetase</keyword>
<feature type="domain" description="FDX-ACB" evidence="18">
    <location>
        <begin position="705"/>
        <end position="798"/>
    </location>
</feature>
<dbReference type="InterPro" id="IPR020825">
    <property type="entry name" value="Phe-tRNA_synthase-like_B3/B4"/>
</dbReference>
<feature type="binding site" evidence="15">
    <location>
        <position position="462"/>
    </location>
    <ligand>
        <name>Mg(2+)</name>
        <dbReference type="ChEBI" id="CHEBI:18420"/>
        <note>shared with alpha subunit</note>
    </ligand>
</feature>
<dbReference type="InterPro" id="IPR036690">
    <property type="entry name" value="Fdx_antiC-bd_sf"/>
</dbReference>
<evidence type="ECO:0000256" key="3">
    <source>
        <dbReference type="ARBA" id="ARBA00011209"/>
    </source>
</evidence>
<gene>
    <name evidence="15" type="primary">pheT</name>
    <name evidence="20" type="ORF">C4520_21900</name>
</gene>
<dbReference type="Pfam" id="PF03147">
    <property type="entry name" value="FDX-ACB"/>
    <property type="match status" value="1"/>
</dbReference>
<dbReference type="SMART" id="SM00896">
    <property type="entry name" value="FDX-ACB"/>
    <property type="match status" value="1"/>
</dbReference>
<dbReference type="Gene3D" id="3.30.70.380">
    <property type="entry name" value="Ferrodoxin-fold anticodon-binding domain"/>
    <property type="match status" value="1"/>
</dbReference>
<keyword evidence="6 15" id="KW-0436">Ligase</keyword>
<dbReference type="PANTHER" id="PTHR10947:SF0">
    <property type="entry name" value="PHENYLALANINE--TRNA LIGASE BETA SUBUNIT"/>
    <property type="match status" value="1"/>
</dbReference>
<evidence type="ECO:0000256" key="9">
    <source>
        <dbReference type="ARBA" id="ARBA00022840"/>
    </source>
</evidence>
<feature type="binding site" evidence="15">
    <location>
        <position position="456"/>
    </location>
    <ligand>
        <name>Mg(2+)</name>
        <dbReference type="ChEBI" id="CHEBI:18420"/>
        <note>shared with alpha subunit</note>
    </ligand>
</feature>
<dbReference type="FunFam" id="3.30.70.380:FF:000001">
    <property type="entry name" value="Phenylalanine--tRNA ligase beta subunit"/>
    <property type="match status" value="1"/>
</dbReference>
<evidence type="ECO:0000259" key="17">
    <source>
        <dbReference type="PROSITE" id="PS50886"/>
    </source>
</evidence>
<dbReference type="InterPro" id="IPR045864">
    <property type="entry name" value="aa-tRNA-synth_II/BPL/LPL"/>
</dbReference>
<dbReference type="GO" id="GO:0000287">
    <property type="term" value="F:magnesium ion binding"/>
    <property type="evidence" value="ECO:0007669"/>
    <property type="project" value="UniProtKB-UniRule"/>
</dbReference>
<dbReference type="InterPro" id="IPR005147">
    <property type="entry name" value="tRNA_synthase_B5-dom"/>
</dbReference>
<dbReference type="GO" id="GO:0000049">
    <property type="term" value="F:tRNA binding"/>
    <property type="evidence" value="ECO:0007669"/>
    <property type="project" value="UniProtKB-UniRule"/>
</dbReference>
<comment type="subunit">
    <text evidence="3 15">Tetramer of two alpha and two beta subunits.</text>
</comment>
<evidence type="ECO:0000256" key="2">
    <source>
        <dbReference type="ARBA" id="ARBA00008653"/>
    </source>
</evidence>
<dbReference type="Gene3D" id="3.50.40.10">
    <property type="entry name" value="Phenylalanyl-trna Synthetase, Chain B, domain 3"/>
    <property type="match status" value="1"/>
</dbReference>
<dbReference type="InterPro" id="IPR005146">
    <property type="entry name" value="B3/B4_tRNA-bd"/>
</dbReference>
<dbReference type="AlphaFoldDB" id="A0A3A4MV79"/>
<dbReference type="PROSITE" id="PS51447">
    <property type="entry name" value="FDX_ACB"/>
    <property type="match status" value="1"/>
</dbReference>
<dbReference type="GO" id="GO:0006432">
    <property type="term" value="P:phenylalanyl-tRNA aminoacylation"/>
    <property type="evidence" value="ECO:0007669"/>
    <property type="project" value="UniProtKB-UniRule"/>
</dbReference>
<dbReference type="Pfam" id="PF03483">
    <property type="entry name" value="B3_4"/>
    <property type="match status" value="1"/>
</dbReference>
<comment type="cofactor">
    <cofactor evidence="15">
        <name>Mg(2+)</name>
        <dbReference type="ChEBI" id="CHEBI:18420"/>
    </cofactor>
    <text evidence="15">Binds 2 magnesium ions per tetramer.</text>
</comment>
<dbReference type="CDD" id="cd00769">
    <property type="entry name" value="PheRS_beta_core"/>
    <property type="match status" value="1"/>
</dbReference>
<dbReference type="InterPro" id="IPR002547">
    <property type="entry name" value="tRNA-bd_dom"/>
</dbReference>
<dbReference type="InterPro" id="IPR005121">
    <property type="entry name" value="Fdx_antiC-bd"/>
</dbReference>
<dbReference type="NCBIfam" id="TIGR00472">
    <property type="entry name" value="pheT_bact"/>
    <property type="match status" value="1"/>
</dbReference>
<comment type="caution">
    <text evidence="20">The sequence shown here is derived from an EMBL/GenBank/DDBJ whole genome shotgun (WGS) entry which is preliminary data.</text>
</comment>
<evidence type="ECO:0000256" key="14">
    <source>
        <dbReference type="ARBA" id="ARBA00049255"/>
    </source>
</evidence>
<dbReference type="InterPro" id="IPR004532">
    <property type="entry name" value="Phe-tRNA-ligase_IIc_bsu_bact"/>
</dbReference>
<dbReference type="InterPro" id="IPR041616">
    <property type="entry name" value="PheRS_beta_core"/>
</dbReference>
<evidence type="ECO:0000256" key="11">
    <source>
        <dbReference type="ARBA" id="ARBA00022884"/>
    </source>
</evidence>
<evidence type="ECO:0000256" key="1">
    <source>
        <dbReference type="ARBA" id="ARBA00004496"/>
    </source>
</evidence>
<keyword evidence="8 15" id="KW-0547">Nucleotide-binding</keyword>
<evidence type="ECO:0000313" key="20">
    <source>
        <dbReference type="EMBL" id="RJP14008.1"/>
    </source>
</evidence>
<dbReference type="SUPFAM" id="SSF46955">
    <property type="entry name" value="Putative DNA-binding domain"/>
    <property type="match status" value="1"/>
</dbReference>
<protein>
    <recommendedName>
        <fullName evidence="15">Phenylalanine--tRNA ligase beta subunit</fullName>
        <ecNumber evidence="15">6.1.1.20</ecNumber>
    </recommendedName>
    <alternativeName>
        <fullName evidence="15">Phenylalanyl-tRNA synthetase beta subunit</fullName>
        <shortName evidence="15">PheRS</shortName>
    </alternativeName>
</protein>
<dbReference type="HAMAP" id="MF_00283">
    <property type="entry name" value="Phe_tRNA_synth_beta1"/>
    <property type="match status" value="1"/>
</dbReference>
<dbReference type="Proteomes" id="UP000265882">
    <property type="component" value="Unassembled WGS sequence"/>
</dbReference>
<dbReference type="SMART" id="SM00873">
    <property type="entry name" value="B3_4"/>
    <property type="match status" value="1"/>
</dbReference>
<dbReference type="SUPFAM" id="SSF56037">
    <property type="entry name" value="PheT/TilS domain"/>
    <property type="match status" value="1"/>
</dbReference>
<dbReference type="FunFam" id="2.40.50.140:FF:000045">
    <property type="entry name" value="Phenylalanine--tRNA ligase beta subunit"/>
    <property type="match status" value="1"/>
</dbReference>
<dbReference type="Pfam" id="PF17759">
    <property type="entry name" value="tRNA_synthFbeta"/>
    <property type="match status" value="1"/>
</dbReference>
<dbReference type="InterPro" id="IPR045060">
    <property type="entry name" value="Phe-tRNA-ligase_IIc_bsu"/>
</dbReference>
<evidence type="ECO:0000256" key="15">
    <source>
        <dbReference type="HAMAP-Rule" id="MF_00283"/>
    </source>
</evidence>
<evidence type="ECO:0000259" key="18">
    <source>
        <dbReference type="PROSITE" id="PS51447"/>
    </source>
</evidence>
<keyword evidence="7 15" id="KW-0479">Metal-binding</keyword>
<evidence type="ECO:0000256" key="12">
    <source>
        <dbReference type="ARBA" id="ARBA00022917"/>
    </source>
</evidence>
<evidence type="ECO:0000313" key="21">
    <source>
        <dbReference type="Proteomes" id="UP000265882"/>
    </source>
</evidence>
<evidence type="ECO:0000256" key="4">
    <source>
        <dbReference type="ARBA" id="ARBA00022490"/>
    </source>
</evidence>
<evidence type="ECO:0000256" key="8">
    <source>
        <dbReference type="ARBA" id="ARBA00022741"/>
    </source>
</evidence>
<evidence type="ECO:0000256" key="6">
    <source>
        <dbReference type="ARBA" id="ARBA00022598"/>
    </source>
</evidence>
<dbReference type="Gene3D" id="2.40.50.140">
    <property type="entry name" value="Nucleic acid-binding proteins"/>
    <property type="match status" value="1"/>
</dbReference>
<comment type="subcellular location">
    <subcellularLocation>
        <location evidence="1 15">Cytoplasm</location>
    </subcellularLocation>
</comment>
<keyword evidence="12 15" id="KW-0648">Protein biosynthesis</keyword>
<dbReference type="EMBL" id="QZKU01000145">
    <property type="protein sequence ID" value="RJP14008.1"/>
    <property type="molecule type" value="Genomic_DNA"/>
</dbReference>
<evidence type="ECO:0000259" key="19">
    <source>
        <dbReference type="PROSITE" id="PS51483"/>
    </source>
</evidence>
<accession>A0A3A4MV79</accession>
<dbReference type="PANTHER" id="PTHR10947">
    <property type="entry name" value="PHENYLALANYL-TRNA SYNTHETASE BETA CHAIN AND LEUCINE-RICH REPEAT-CONTAINING PROTEIN 47"/>
    <property type="match status" value="1"/>
</dbReference>
<dbReference type="Gene3D" id="3.30.56.10">
    <property type="match status" value="2"/>
</dbReference>
<evidence type="ECO:0000256" key="7">
    <source>
        <dbReference type="ARBA" id="ARBA00022723"/>
    </source>
</evidence>
<evidence type="ECO:0000256" key="5">
    <source>
        <dbReference type="ARBA" id="ARBA00022555"/>
    </source>
</evidence>
<comment type="catalytic activity">
    <reaction evidence="14 15">
        <text>tRNA(Phe) + L-phenylalanine + ATP = L-phenylalanyl-tRNA(Phe) + AMP + diphosphate + H(+)</text>
        <dbReference type="Rhea" id="RHEA:19413"/>
        <dbReference type="Rhea" id="RHEA-COMP:9668"/>
        <dbReference type="Rhea" id="RHEA-COMP:9699"/>
        <dbReference type="ChEBI" id="CHEBI:15378"/>
        <dbReference type="ChEBI" id="CHEBI:30616"/>
        <dbReference type="ChEBI" id="CHEBI:33019"/>
        <dbReference type="ChEBI" id="CHEBI:58095"/>
        <dbReference type="ChEBI" id="CHEBI:78442"/>
        <dbReference type="ChEBI" id="CHEBI:78531"/>
        <dbReference type="ChEBI" id="CHEBI:456215"/>
        <dbReference type="EC" id="6.1.1.20"/>
    </reaction>
</comment>
<dbReference type="GO" id="GO:0004826">
    <property type="term" value="F:phenylalanine-tRNA ligase activity"/>
    <property type="evidence" value="ECO:0007669"/>
    <property type="project" value="UniProtKB-UniRule"/>
</dbReference>
<dbReference type="NCBIfam" id="NF045760">
    <property type="entry name" value="YtpR"/>
    <property type="match status" value="1"/>
</dbReference>
<organism evidence="20 21">
    <name type="scientific">Abyssobacteria bacterium (strain SURF_5)</name>
    <dbReference type="NCBI Taxonomy" id="2093360"/>
    <lineage>
        <taxon>Bacteria</taxon>
        <taxon>Pseudomonadati</taxon>
        <taxon>Candidatus Hydrogenedentota</taxon>
        <taxon>Candidatus Abyssobacteria</taxon>
    </lineage>
</organism>
<dbReference type="PROSITE" id="PS51483">
    <property type="entry name" value="B5"/>
    <property type="match status" value="1"/>
</dbReference>
<keyword evidence="4 15" id="KW-0963">Cytoplasm</keyword>
<dbReference type="Gene3D" id="3.30.930.10">
    <property type="entry name" value="Bira Bifunctional Protein, Domain 2"/>
    <property type="match status" value="1"/>
</dbReference>
<dbReference type="FunFam" id="3.50.40.10:FF:000001">
    <property type="entry name" value="Phenylalanine--tRNA ligase beta subunit"/>
    <property type="match status" value="1"/>
</dbReference>
<evidence type="ECO:0000256" key="16">
    <source>
        <dbReference type="PROSITE-ProRule" id="PRU00209"/>
    </source>
</evidence>
<reference evidence="20 21" key="1">
    <citation type="journal article" date="2017" name="ISME J.">
        <title>Energy and carbon metabolisms in a deep terrestrial subsurface fluid microbial community.</title>
        <authorList>
            <person name="Momper L."/>
            <person name="Jungbluth S.P."/>
            <person name="Lee M.D."/>
            <person name="Amend J.P."/>
        </authorList>
    </citation>
    <scope>NUCLEOTIDE SEQUENCE [LARGE SCALE GENOMIC DNA]</scope>
    <source>
        <strain evidence="20">SURF_5</strain>
    </source>
</reference>
<dbReference type="InterPro" id="IPR009061">
    <property type="entry name" value="DNA-bd_dom_put_sf"/>
</dbReference>
<keyword evidence="9 15" id="KW-0067">ATP-binding</keyword>
<dbReference type="SUPFAM" id="SSF55681">
    <property type="entry name" value="Class II aaRS and biotin synthetases"/>
    <property type="match status" value="1"/>
</dbReference>
<name>A0A3A4MV79_ABYX5</name>
<dbReference type="GO" id="GO:0009328">
    <property type="term" value="C:phenylalanine-tRNA ligase complex"/>
    <property type="evidence" value="ECO:0007669"/>
    <property type="project" value="TreeGrafter"/>
</dbReference>
<dbReference type="SUPFAM" id="SSF50249">
    <property type="entry name" value="Nucleic acid-binding proteins"/>
    <property type="match status" value="1"/>
</dbReference>
<dbReference type="GO" id="GO:0005524">
    <property type="term" value="F:ATP binding"/>
    <property type="evidence" value="ECO:0007669"/>
    <property type="project" value="UniProtKB-UniRule"/>
</dbReference>